<gene>
    <name evidence="3" type="ORF">CRE_22674</name>
</gene>
<dbReference type="PANTHER" id="PTHR21447">
    <property type="entry name" value="RING-TYPE DOMAIN-CONTAINING PROTEIN-RELATED"/>
    <property type="match status" value="1"/>
</dbReference>
<sequence>MSKYLKSPDNMLTSTCLHSIAHSYILNDIRSSIDKNIFYEPECFVKGNGEEVLQKMLENSNFKLRMYGSAEELAQNLKIYQNFPGSQQFLGTYHEPYINAPAIFHSLKNEKFICRSDLFVILQNMAVEISLMPNVDTFRYVIAGALSGLPKQQAKYLEFVKFDQKVFDEIEMEMRKANSKNEIAETVSQVSSGNFETLVEKYFKVKTAGYTKEDFRNLIKNYYKGVMNSNKNPAEALTVYSVNMTMAICIRNIIETRPEMFQQKAPITVRVFEDGDQKFVIAAELAYALWPERLSEIFENYSKVGPHMYTTMGLEEAKEKGEGNIEFIRYPIKRTKHRAVPIKGPNPEDPNDWCILAVDAFFEYMKSIITGFKIFQKCFETFAVFKYIFNALEKVFKPEVESPYFLQIASVDNLLTTLQDTMKSFSPNKDVRNAKQDGFTAQHLKNELNHLGLTGLFPEILDYSEDVYEEIYKAKKERFLTTCDLFDAVENCQLICLLNRIPNLKKFLHNQKGCGMVFGYKCENCEKEKDAQNSMRNLKIKSSNEPIPNQCSKPALPASTDCDKCSESSNSLEETENELKISENQLKEMQQKVLDTEKESSDLKKEHEKIVESEAKKTEELAKMKEELNNEKEKNQEKDEEILKASKENEELQKTILKLTAENETNERVIQKLLDRIRNLSTSNHKTTEINEKTIEESTASVTSKNAPLVIDCLICSSQIKAGQEVIRCPLCKRRFHSNVILFNFPSIFTHFPYFQCAFKWRKDHTQCPACNGDLPGI</sequence>
<dbReference type="GO" id="GO:0045087">
    <property type="term" value="P:innate immune response"/>
    <property type="evidence" value="ECO:0007669"/>
    <property type="project" value="TreeGrafter"/>
</dbReference>
<dbReference type="PANTHER" id="PTHR21447:SF13">
    <property type="entry name" value="RING-TYPE DOMAIN-CONTAINING PROTEIN"/>
    <property type="match status" value="1"/>
</dbReference>
<name>E3NFK4_CAERE</name>
<proteinExistence type="predicted"/>
<dbReference type="STRING" id="31234.E3NFK4"/>
<reference evidence="3" key="1">
    <citation type="submission" date="2007-07" db="EMBL/GenBank/DDBJ databases">
        <title>PCAP assembly of the Caenorhabditis remanei genome.</title>
        <authorList>
            <consortium name="The Caenorhabditis remanei Sequencing Consortium"/>
            <person name="Wilson R.K."/>
        </authorList>
    </citation>
    <scope>NUCLEOTIDE SEQUENCE [LARGE SCALE GENOMIC DNA]</scope>
    <source>
        <strain evidence="3">PB4641</strain>
    </source>
</reference>
<evidence type="ECO:0000313" key="3">
    <source>
        <dbReference type="EMBL" id="EFO96130.1"/>
    </source>
</evidence>
<dbReference type="InterPro" id="IPR013083">
    <property type="entry name" value="Znf_RING/FYVE/PHD"/>
</dbReference>
<accession>E3NFK4</accession>
<feature type="compositionally biased region" description="Polar residues" evidence="1">
    <location>
        <begin position="542"/>
        <end position="552"/>
    </location>
</feature>
<dbReference type="Gene3D" id="3.30.40.10">
    <property type="entry name" value="Zinc/RING finger domain, C3HC4 (zinc finger)"/>
    <property type="match status" value="1"/>
</dbReference>
<dbReference type="OrthoDB" id="5900040at2759"/>
<feature type="region of interest" description="Disordered" evidence="1">
    <location>
        <begin position="542"/>
        <end position="577"/>
    </location>
</feature>
<dbReference type="FunCoup" id="E3NFK4">
    <property type="interactions" value="412"/>
</dbReference>
<feature type="domain" description="DUF7809" evidence="2">
    <location>
        <begin position="112"/>
        <end position="263"/>
    </location>
</feature>
<organism evidence="4">
    <name type="scientific">Caenorhabditis remanei</name>
    <name type="common">Caenorhabditis vulgaris</name>
    <dbReference type="NCBI Taxonomy" id="31234"/>
    <lineage>
        <taxon>Eukaryota</taxon>
        <taxon>Metazoa</taxon>
        <taxon>Ecdysozoa</taxon>
        <taxon>Nematoda</taxon>
        <taxon>Chromadorea</taxon>
        <taxon>Rhabditida</taxon>
        <taxon>Rhabditina</taxon>
        <taxon>Rhabditomorpha</taxon>
        <taxon>Rhabditoidea</taxon>
        <taxon>Rhabditidae</taxon>
        <taxon>Peloderinae</taxon>
        <taxon>Caenorhabditis</taxon>
    </lineage>
</organism>
<dbReference type="Pfam" id="PF25100">
    <property type="entry name" value="DUF7809"/>
    <property type="match status" value="1"/>
</dbReference>
<dbReference type="Proteomes" id="UP000008281">
    <property type="component" value="Unassembled WGS sequence"/>
</dbReference>
<evidence type="ECO:0000259" key="2">
    <source>
        <dbReference type="Pfam" id="PF25100"/>
    </source>
</evidence>
<dbReference type="EMBL" id="DS268638">
    <property type="protein sequence ID" value="EFO96130.1"/>
    <property type="molecule type" value="Genomic_DNA"/>
</dbReference>
<dbReference type="HOGENOM" id="CLU_007994_0_0_1"/>
<evidence type="ECO:0000256" key="1">
    <source>
        <dbReference type="SAM" id="MobiDB-lite"/>
    </source>
</evidence>
<dbReference type="GO" id="GO:0045121">
    <property type="term" value="C:membrane raft"/>
    <property type="evidence" value="ECO:0007669"/>
    <property type="project" value="TreeGrafter"/>
</dbReference>
<keyword evidence="4" id="KW-1185">Reference proteome</keyword>
<dbReference type="InParanoid" id="E3NFK4"/>
<dbReference type="InterPro" id="IPR056711">
    <property type="entry name" value="DUF7809"/>
</dbReference>
<dbReference type="OMA" id="EHDANER"/>
<dbReference type="AlphaFoldDB" id="E3NFK4"/>
<protein>
    <recommendedName>
        <fullName evidence="2">DUF7809 domain-containing protein</fullName>
    </recommendedName>
</protein>
<dbReference type="eggNOG" id="KOG0800">
    <property type="taxonomic scope" value="Eukaryota"/>
</dbReference>
<evidence type="ECO:0000313" key="4">
    <source>
        <dbReference type="Proteomes" id="UP000008281"/>
    </source>
</evidence>